<accession>A0A1Y1T5A1</accession>
<comment type="caution">
    <text evidence="1">The sequence shown here is derived from an EMBL/GenBank/DDBJ whole genome shotgun (WGS) entry which is preliminary data.</text>
</comment>
<gene>
    <name evidence="1" type="ORF">IIF7_06656</name>
</gene>
<dbReference type="OrthoDB" id="881763at2"/>
<keyword evidence="2" id="KW-1185">Reference proteome</keyword>
<name>A0A1Y1T5A1_9FLAO</name>
<dbReference type="AlphaFoldDB" id="A0A1Y1T5A1"/>
<dbReference type="EMBL" id="ARYN01000005">
    <property type="protein sequence ID" value="ORL46229.1"/>
    <property type="molecule type" value="Genomic_DNA"/>
</dbReference>
<dbReference type="RefSeq" id="WP_084840900.1">
    <property type="nucleotide sequence ID" value="NZ_ARYN01000005.1"/>
</dbReference>
<proteinExistence type="predicted"/>
<sequence length="177" mass="19852">MRNIIIIMAVFCFLGCEKEEDQVISPITAENTFSCSINGVTFIPETHGGFIPVAGIIVSVFDNNSWRIILGDDKYDLVFFIKHIDHTGGYELHPNEGEKIFYVEDETGIVLENRTTSETFISTENSGTIDVLSFEGEEKLMFQFDEIELSSLNNPSSTIILTEGKLNINSNTLNQEE</sequence>
<reference evidence="1 2" key="1">
    <citation type="submission" date="2013-04" db="EMBL/GenBank/DDBJ databases">
        <title>Zunongwangia sp. 22II14-10F7 Genome Sequencing.</title>
        <authorList>
            <person name="Lai Q."/>
            <person name="Shao Z."/>
        </authorList>
    </citation>
    <scope>NUCLEOTIDE SEQUENCE [LARGE SCALE GENOMIC DNA]</scope>
    <source>
        <strain evidence="1 2">22II14-10F7</strain>
    </source>
</reference>
<dbReference type="Proteomes" id="UP000192746">
    <property type="component" value="Unassembled WGS sequence"/>
</dbReference>
<evidence type="ECO:0000313" key="2">
    <source>
        <dbReference type="Proteomes" id="UP000192746"/>
    </source>
</evidence>
<protein>
    <submittedName>
        <fullName evidence="1">Uncharacterized protein</fullName>
    </submittedName>
</protein>
<organism evidence="1 2">
    <name type="scientific">Zunongwangia atlantica 22II14-10F7</name>
    <dbReference type="NCBI Taxonomy" id="1185767"/>
    <lineage>
        <taxon>Bacteria</taxon>
        <taxon>Pseudomonadati</taxon>
        <taxon>Bacteroidota</taxon>
        <taxon>Flavobacteriia</taxon>
        <taxon>Flavobacteriales</taxon>
        <taxon>Flavobacteriaceae</taxon>
        <taxon>Zunongwangia</taxon>
    </lineage>
</organism>
<evidence type="ECO:0000313" key="1">
    <source>
        <dbReference type="EMBL" id="ORL46229.1"/>
    </source>
</evidence>